<dbReference type="InterPro" id="IPR001647">
    <property type="entry name" value="HTH_TetR"/>
</dbReference>
<gene>
    <name evidence="4" type="ORF">SAMN02746064_01215</name>
</gene>
<dbReference type="OrthoDB" id="9785164at2"/>
<proteinExistence type="predicted"/>
<dbReference type="SUPFAM" id="SSF46689">
    <property type="entry name" value="Homeodomain-like"/>
    <property type="match status" value="1"/>
</dbReference>
<dbReference type="PROSITE" id="PS01081">
    <property type="entry name" value="HTH_TETR_1"/>
    <property type="match status" value="1"/>
</dbReference>
<dbReference type="AlphaFoldDB" id="A0A1M4WFG4"/>
<organism evidence="4 5">
    <name type="scientific">Alkalibacter saccharofermentans DSM 14828</name>
    <dbReference type="NCBI Taxonomy" id="1120975"/>
    <lineage>
        <taxon>Bacteria</taxon>
        <taxon>Bacillati</taxon>
        <taxon>Bacillota</taxon>
        <taxon>Clostridia</taxon>
        <taxon>Eubacteriales</taxon>
        <taxon>Eubacteriaceae</taxon>
        <taxon>Alkalibacter</taxon>
    </lineage>
</organism>
<dbReference type="EMBL" id="FQTU01000007">
    <property type="protein sequence ID" value="SHE79692.1"/>
    <property type="molecule type" value="Genomic_DNA"/>
</dbReference>
<evidence type="ECO:0000313" key="4">
    <source>
        <dbReference type="EMBL" id="SHE79692.1"/>
    </source>
</evidence>
<evidence type="ECO:0000259" key="3">
    <source>
        <dbReference type="PROSITE" id="PS50977"/>
    </source>
</evidence>
<feature type="domain" description="HTH tetR-type" evidence="3">
    <location>
        <begin position="8"/>
        <end position="68"/>
    </location>
</feature>
<dbReference type="InterPro" id="IPR023772">
    <property type="entry name" value="DNA-bd_HTH_TetR-type_CS"/>
</dbReference>
<feature type="DNA-binding region" description="H-T-H motif" evidence="2">
    <location>
        <begin position="31"/>
        <end position="50"/>
    </location>
</feature>
<dbReference type="Gene3D" id="1.10.357.10">
    <property type="entry name" value="Tetracycline Repressor, domain 2"/>
    <property type="match status" value="1"/>
</dbReference>
<dbReference type="InterPro" id="IPR050624">
    <property type="entry name" value="HTH-type_Tx_Regulator"/>
</dbReference>
<sequence>MRISKDPEVRKQEILDAASRLFEKQGIEKTSMADVAKEADITKGLVYYYFKSKEELVDEALKHFILESELVLKNIVQNRNLDFFGKLSEILKLYFLTISKNLGINTLAKSNPGVYELVKRSLCKSALDHTGVLVEEGVKSGFINISHPEYILKILIGGIADLYSEGVRDPDVFADIIEQTLHLPKDSLRIW</sequence>
<dbReference type="InterPro" id="IPR009057">
    <property type="entry name" value="Homeodomain-like_sf"/>
</dbReference>
<keyword evidence="5" id="KW-1185">Reference proteome</keyword>
<dbReference type="GO" id="GO:0003677">
    <property type="term" value="F:DNA binding"/>
    <property type="evidence" value="ECO:0007669"/>
    <property type="project" value="UniProtKB-UniRule"/>
</dbReference>
<protein>
    <submittedName>
        <fullName evidence="4">Transcriptional regulator, TetR family</fullName>
    </submittedName>
</protein>
<dbReference type="Proteomes" id="UP000184251">
    <property type="component" value="Unassembled WGS sequence"/>
</dbReference>
<dbReference type="PANTHER" id="PTHR43479:SF11">
    <property type="entry name" value="ACREF_ENVCD OPERON REPRESSOR-RELATED"/>
    <property type="match status" value="1"/>
</dbReference>
<evidence type="ECO:0000256" key="2">
    <source>
        <dbReference type="PROSITE-ProRule" id="PRU00335"/>
    </source>
</evidence>
<dbReference type="PRINTS" id="PR00455">
    <property type="entry name" value="HTHTETR"/>
</dbReference>
<accession>A0A1M4WFG4</accession>
<reference evidence="4 5" key="1">
    <citation type="submission" date="2016-11" db="EMBL/GenBank/DDBJ databases">
        <authorList>
            <person name="Jaros S."/>
            <person name="Januszkiewicz K."/>
            <person name="Wedrychowicz H."/>
        </authorList>
    </citation>
    <scope>NUCLEOTIDE SEQUENCE [LARGE SCALE GENOMIC DNA]</scope>
    <source>
        <strain evidence="4 5">DSM 14828</strain>
    </source>
</reference>
<name>A0A1M4WFG4_9FIRM</name>
<dbReference type="PANTHER" id="PTHR43479">
    <property type="entry name" value="ACREF/ENVCD OPERON REPRESSOR-RELATED"/>
    <property type="match status" value="1"/>
</dbReference>
<dbReference type="STRING" id="1120975.SAMN02746064_01215"/>
<evidence type="ECO:0000256" key="1">
    <source>
        <dbReference type="ARBA" id="ARBA00023125"/>
    </source>
</evidence>
<dbReference type="PROSITE" id="PS50977">
    <property type="entry name" value="HTH_TETR_2"/>
    <property type="match status" value="1"/>
</dbReference>
<dbReference type="RefSeq" id="WP_073270195.1">
    <property type="nucleotide sequence ID" value="NZ_FQTU01000007.1"/>
</dbReference>
<evidence type="ECO:0000313" key="5">
    <source>
        <dbReference type="Proteomes" id="UP000184251"/>
    </source>
</evidence>
<dbReference type="Pfam" id="PF00440">
    <property type="entry name" value="TetR_N"/>
    <property type="match status" value="1"/>
</dbReference>
<keyword evidence="1 2" id="KW-0238">DNA-binding</keyword>